<evidence type="ECO:0000313" key="1">
    <source>
        <dbReference type="EMBL" id="KAF6475386.1"/>
    </source>
</evidence>
<keyword evidence="1" id="KW-0418">Kinase</keyword>
<dbReference type="EMBL" id="JACASE010000004">
    <property type="protein sequence ID" value="KAF6475386.1"/>
    <property type="molecule type" value="Genomic_DNA"/>
</dbReference>
<dbReference type="Proteomes" id="UP000593571">
    <property type="component" value="Unassembled WGS sequence"/>
</dbReference>
<protein>
    <submittedName>
        <fullName evidence="1">NIMA related kinase 10</fullName>
    </submittedName>
</protein>
<evidence type="ECO:0000313" key="2">
    <source>
        <dbReference type="Proteomes" id="UP000593571"/>
    </source>
</evidence>
<keyword evidence="2" id="KW-1185">Reference proteome</keyword>
<organism evidence="1 2">
    <name type="scientific">Rousettus aegyptiacus</name>
    <name type="common">Egyptian fruit bat</name>
    <name type="synonym">Pteropus aegyptiacus</name>
    <dbReference type="NCBI Taxonomy" id="9407"/>
    <lineage>
        <taxon>Eukaryota</taxon>
        <taxon>Metazoa</taxon>
        <taxon>Chordata</taxon>
        <taxon>Craniata</taxon>
        <taxon>Vertebrata</taxon>
        <taxon>Euteleostomi</taxon>
        <taxon>Mammalia</taxon>
        <taxon>Eutheria</taxon>
        <taxon>Laurasiatheria</taxon>
        <taxon>Chiroptera</taxon>
        <taxon>Yinpterochiroptera</taxon>
        <taxon>Pteropodoidea</taxon>
        <taxon>Pteropodidae</taxon>
        <taxon>Rousettinae</taxon>
        <taxon>Rousettus</taxon>
    </lineage>
</organism>
<reference evidence="1 2" key="1">
    <citation type="journal article" date="2020" name="Nature">
        <title>Six reference-quality genomes reveal evolution of bat adaptations.</title>
        <authorList>
            <person name="Jebb D."/>
            <person name="Huang Z."/>
            <person name="Pippel M."/>
            <person name="Hughes G.M."/>
            <person name="Lavrichenko K."/>
            <person name="Devanna P."/>
            <person name="Winkler S."/>
            <person name="Jermiin L.S."/>
            <person name="Skirmuntt E.C."/>
            <person name="Katzourakis A."/>
            <person name="Burkitt-Gray L."/>
            <person name="Ray D.A."/>
            <person name="Sullivan K.A.M."/>
            <person name="Roscito J.G."/>
            <person name="Kirilenko B.M."/>
            <person name="Davalos L.M."/>
            <person name="Corthals A.P."/>
            <person name="Power M.L."/>
            <person name="Jones G."/>
            <person name="Ransome R.D."/>
            <person name="Dechmann D.K.N."/>
            <person name="Locatelli A.G."/>
            <person name="Puechmaille S.J."/>
            <person name="Fedrigo O."/>
            <person name="Jarvis E.D."/>
            <person name="Hiller M."/>
            <person name="Vernes S.C."/>
            <person name="Myers E.W."/>
            <person name="Teeling E.C."/>
        </authorList>
    </citation>
    <scope>NUCLEOTIDE SEQUENCE [LARGE SCALE GENOMIC DNA]</scope>
    <source>
        <strain evidence="1">MRouAeg1</strain>
        <tissue evidence="1">Muscle</tissue>
    </source>
</reference>
<accession>A0A7J8HSP1</accession>
<name>A0A7J8HSP1_ROUAE</name>
<dbReference type="GO" id="GO:0016301">
    <property type="term" value="F:kinase activity"/>
    <property type="evidence" value="ECO:0007669"/>
    <property type="project" value="UniProtKB-KW"/>
</dbReference>
<comment type="caution">
    <text evidence="1">The sequence shown here is derived from an EMBL/GenBank/DDBJ whole genome shotgun (WGS) entry which is preliminary data.</text>
</comment>
<keyword evidence="1" id="KW-0808">Transferase</keyword>
<gene>
    <name evidence="1" type="ORF">HJG63_014057</name>
</gene>
<proteinExistence type="predicted"/>
<sequence>MRFWIILEVELLAVFTRLESVVVKIF</sequence>
<dbReference type="AlphaFoldDB" id="A0A7J8HSP1"/>